<protein>
    <submittedName>
        <fullName evidence="2">Uncharacterized protein</fullName>
    </submittedName>
</protein>
<gene>
    <name evidence="2" type="ORF">GGX14DRAFT_568370</name>
</gene>
<comment type="caution">
    <text evidence="2">The sequence shown here is derived from an EMBL/GenBank/DDBJ whole genome shotgun (WGS) entry which is preliminary data.</text>
</comment>
<feature type="region of interest" description="Disordered" evidence="1">
    <location>
        <begin position="60"/>
        <end position="84"/>
    </location>
</feature>
<evidence type="ECO:0000313" key="2">
    <source>
        <dbReference type="EMBL" id="KAJ7206405.1"/>
    </source>
</evidence>
<sequence length="151" mass="16112">MSRHVVTRRLPIARGLAGPSLVHKTGACTPALPRLHACTATPARQHCHACTPALPRWHATPPHPTAISRGPPASQGETRAAKDQVPRMSFGSAVVVDSDIGEVADARKLLSAALVGVLTFVVKTRLEAQTESEQAYKPKAAFDLGRTIWVD</sequence>
<keyword evidence="3" id="KW-1185">Reference proteome</keyword>
<organism evidence="2 3">
    <name type="scientific">Mycena pura</name>
    <dbReference type="NCBI Taxonomy" id="153505"/>
    <lineage>
        <taxon>Eukaryota</taxon>
        <taxon>Fungi</taxon>
        <taxon>Dikarya</taxon>
        <taxon>Basidiomycota</taxon>
        <taxon>Agaricomycotina</taxon>
        <taxon>Agaricomycetes</taxon>
        <taxon>Agaricomycetidae</taxon>
        <taxon>Agaricales</taxon>
        <taxon>Marasmiineae</taxon>
        <taxon>Mycenaceae</taxon>
        <taxon>Mycena</taxon>
    </lineage>
</organism>
<evidence type="ECO:0000256" key="1">
    <source>
        <dbReference type="SAM" id="MobiDB-lite"/>
    </source>
</evidence>
<reference evidence="2" key="1">
    <citation type="submission" date="2023-03" db="EMBL/GenBank/DDBJ databases">
        <title>Massive genome expansion in bonnet fungi (Mycena s.s.) driven by repeated elements and novel gene families across ecological guilds.</title>
        <authorList>
            <consortium name="Lawrence Berkeley National Laboratory"/>
            <person name="Harder C.B."/>
            <person name="Miyauchi S."/>
            <person name="Viragh M."/>
            <person name="Kuo A."/>
            <person name="Thoen E."/>
            <person name="Andreopoulos B."/>
            <person name="Lu D."/>
            <person name="Skrede I."/>
            <person name="Drula E."/>
            <person name="Henrissat B."/>
            <person name="Morin E."/>
            <person name="Kohler A."/>
            <person name="Barry K."/>
            <person name="LaButti K."/>
            <person name="Morin E."/>
            <person name="Salamov A."/>
            <person name="Lipzen A."/>
            <person name="Mereny Z."/>
            <person name="Hegedus B."/>
            <person name="Baldrian P."/>
            <person name="Stursova M."/>
            <person name="Weitz H."/>
            <person name="Taylor A."/>
            <person name="Grigoriev I.V."/>
            <person name="Nagy L.G."/>
            <person name="Martin F."/>
            <person name="Kauserud H."/>
        </authorList>
    </citation>
    <scope>NUCLEOTIDE SEQUENCE</scope>
    <source>
        <strain evidence="2">9144</strain>
    </source>
</reference>
<dbReference type="EMBL" id="JARJCW010000040">
    <property type="protein sequence ID" value="KAJ7206405.1"/>
    <property type="molecule type" value="Genomic_DNA"/>
</dbReference>
<name>A0AAD6V9M5_9AGAR</name>
<evidence type="ECO:0000313" key="3">
    <source>
        <dbReference type="Proteomes" id="UP001219525"/>
    </source>
</evidence>
<proteinExistence type="predicted"/>
<dbReference type="AlphaFoldDB" id="A0AAD6V9M5"/>
<accession>A0AAD6V9M5</accession>
<dbReference type="Proteomes" id="UP001219525">
    <property type="component" value="Unassembled WGS sequence"/>
</dbReference>